<dbReference type="SUPFAM" id="SSF81383">
    <property type="entry name" value="F-box domain"/>
    <property type="match status" value="1"/>
</dbReference>
<proteinExistence type="predicted"/>
<feature type="domain" description="F-box" evidence="1">
    <location>
        <begin position="26"/>
        <end position="58"/>
    </location>
</feature>
<dbReference type="InterPro" id="IPR056594">
    <property type="entry name" value="AT5G49610-like_b-prop"/>
</dbReference>
<dbReference type="eggNOG" id="ENOG502RRQM">
    <property type="taxonomic scope" value="Eukaryota"/>
</dbReference>
<evidence type="ECO:0000313" key="4">
    <source>
        <dbReference type="Proteomes" id="UP000008021"/>
    </source>
</evidence>
<accession>A0A0E0CJB7</accession>
<dbReference type="PANTHER" id="PTHR33207">
    <property type="entry name" value="F-BOX DOMAIN CONTAINING PROTEIN-RELATED"/>
    <property type="match status" value="1"/>
</dbReference>
<keyword evidence="4" id="KW-1185">Reference proteome</keyword>
<dbReference type="Proteomes" id="UP000008021">
    <property type="component" value="Chromosome 2"/>
</dbReference>
<name>A0A0E0CJB7_9ORYZ</name>
<dbReference type="Pfam" id="PF23635">
    <property type="entry name" value="Beta-prop_AT5G49610-like"/>
    <property type="match status" value="1"/>
</dbReference>
<dbReference type="HOGENOM" id="CLU_037069_1_0_1"/>
<evidence type="ECO:0000313" key="3">
    <source>
        <dbReference type="EnsemblPlants" id="OMERI02G13520.1"/>
    </source>
</evidence>
<evidence type="ECO:0000259" key="2">
    <source>
        <dbReference type="Pfam" id="PF23635"/>
    </source>
</evidence>
<dbReference type="InterPro" id="IPR036047">
    <property type="entry name" value="F-box-like_dom_sf"/>
</dbReference>
<reference evidence="3" key="1">
    <citation type="submission" date="2015-04" db="UniProtKB">
        <authorList>
            <consortium name="EnsemblPlants"/>
        </authorList>
    </citation>
    <scope>IDENTIFICATION</scope>
</reference>
<organism evidence="3">
    <name type="scientific">Oryza meridionalis</name>
    <dbReference type="NCBI Taxonomy" id="40149"/>
    <lineage>
        <taxon>Eukaryota</taxon>
        <taxon>Viridiplantae</taxon>
        <taxon>Streptophyta</taxon>
        <taxon>Embryophyta</taxon>
        <taxon>Tracheophyta</taxon>
        <taxon>Spermatophyta</taxon>
        <taxon>Magnoliopsida</taxon>
        <taxon>Liliopsida</taxon>
        <taxon>Poales</taxon>
        <taxon>Poaceae</taxon>
        <taxon>BOP clade</taxon>
        <taxon>Oryzoideae</taxon>
        <taxon>Oryzeae</taxon>
        <taxon>Oryzinae</taxon>
        <taxon>Oryza</taxon>
    </lineage>
</organism>
<sequence>MEEEDKGTQPPEPAAAAAISSVLANDDLLREILLRLGLPTTLVRAALVSTRWLRLASDGAFLRRFRARHPPRLLGFYHTARARFQDEVPAFVPLLPQPPELAAALRRARLRLAPGPGASSGPDAPVVLSCRNGRVLAAEFPPDGPRVSIISPMHPARHPPALPLVYELPRQPGQILHASCMLLFPDVGSDDPSYTFVEFLRKDQEMLAKAVSVRAGIPLDLNSVRESATMEIQESWERNIRRDVLVSGNLYLLGGKGNVLGLNLASMRLFLFRLPDGVQQLHRMGNIELLNAGDSGLYLIHLKGFQIHVWFHASDDSDIGGGDWEMVDNICLRESFGQVAEPNWESGDALVALHRVEDNAEVFLRVDRVIFHIHIMSRTVNKVFEMSPEAYRYFDIFPFMMLWPPTFPQLRNDHDQDQ</sequence>
<evidence type="ECO:0000259" key="1">
    <source>
        <dbReference type="Pfam" id="PF00646"/>
    </source>
</evidence>
<dbReference type="Gramene" id="OMERI02G13520.1">
    <property type="protein sequence ID" value="OMERI02G13520.1"/>
    <property type="gene ID" value="OMERI02G13520"/>
</dbReference>
<feature type="domain" description="F-box protein AT5G49610-like beta-propeller" evidence="2">
    <location>
        <begin position="127"/>
        <end position="407"/>
    </location>
</feature>
<dbReference type="InterPro" id="IPR001810">
    <property type="entry name" value="F-box_dom"/>
</dbReference>
<protein>
    <submittedName>
        <fullName evidence="3">Uncharacterized protein</fullName>
    </submittedName>
</protein>
<dbReference type="AlphaFoldDB" id="A0A0E0CJB7"/>
<dbReference type="Pfam" id="PF00646">
    <property type="entry name" value="F-box"/>
    <property type="match status" value="1"/>
</dbReference>
<dbReference type="EnsemblPlants" id="OMERI02G13520.1">
    <property type="protein sequence ID" value="OMERI02G13520.1"/>
    <property type="gene ID" value="OMERI02G13520"/>
</dbReference>
<reference evidence="3" key="2">
    <citation type="submission" date="2018-05" db="EMBL/GenBank/DDBJ databases">
        <title>OmerRS3 (Oryza meridionalis Reference Sequence Version 3).</title>
        <authorList>
            <person name="Zhang J."/>
            <person name="Kudrna D."/>
            <person name="Lee S."/>
            <person name="Talag J."/>
            <person name="Welchert J."/>
            <person name="Wing R.A."/>
        </authorList>
    </citation>
    <scope>NUCLEOTIDE SEQUENCE [LARGE SCALE GENOMIC DNA]</scope>
    <source>
        <strain evidence="3">cv. OR44</strain>
    </source>
</reference>